<keyword evidence="8" id="KW-0393">Immunoglobulin domain</keyword>
<sequence length="463" mass="52461">MEMKIEEDRQKGAWGQFSVVGPGATVIASVGEEAVLHCHLSPETDAENMEVTWDRMDPPALVHHYAASQDQQWLQSPQYRGRTEFLKENINTGQVALRIHPILPSDGGEYRCNFVSSTFVSEAQVEVLVTVIYRIIKVAALGTAPQIHIESGGTGEVKLTCTSRGWYPEPEVQWRDLQGLRFLEPASETKTVAKDGLFQVQTSVTVDTRSRDVSCGIINPVLSEEKEAHVSMAGSLPRKYERQFKAPAITYNPKYYFSKELQNSQRKLQMEIQEVKEAGLSVIRRFAANITLDQDTAHPYLKVSENRKYVRNVGEKQDVPDNSERFDTLRAILGENSFSAGDHYWEVDVSSNTQWETGLCVESVERKGGITVCPENGFWALSLRYSELKTLTTPPYILKVSKDIQIVGIFLQYEKGLISFYNVTECSLIYTFKSTFTEPLKPYFYHGYFRWGMNMGLQLLSCQ</sequence>
<protein>
    <submittedName>
        <fullName evidence="12">Butyrophilin subfamily 2 member A2-like</fullName>
    </submittedName>
</protein>
<dbReference type="InterPro" id="IPR003877">
    <property type="entry name" value="SPRY_dom"/>
</dbReference>
<name>A0A1S3AFH3_ERIEU</name>
<evidence type="ECO:0000256" key="6">
    <source>
        <dbReference type="ARBA" id="ARBA00023136"/>
    </source>
</evidence>
<dbReference type="FunFam" id="2.60.40.10:FF:000088">
    <property type="entry name" value="Butyrophilin subfamily 1 member A1"/>
    <property type="match status" value="1"/>
</dbReference>
<gene>
    <name evidence="12" type="primary">LOC103123439</name>
</gene>
<dbReference type="InterPro" id="IPR013106">
    <property type="entry name" value="Ig_V-set"/>
</dbReference>
<dbReference type="InterPro" id="IPR006574">
    <property type="entry name" value="PRY"/>
</dbReference>
<dbReference type="Proteomes" id="UP001652624">
    <property type="component" value="Chromosome 9"/>
</dbReference>
<dbReference type="GO" id="GO:0001817">
    <property type="term" value="P:regulation of cytokine production"/>
    <property type="evidence" value="ECO:0007669"/>
    <property type="project" value="TreeGrafter"/>
</dbReference>
<dbReference type="PANTHER" id="PTHR24100:SF149">
    <property type="entry name" value="BG-LIKE ANTIGEN 1-RELATED"/>
    <property type="match status" value="1"/>
</dbReference>
<evidence type="ECO:0000259" key="10">
    <source>
        <dbReference type="PROSITE" id="PS50835"/>
    </source>
</evidence>
<organism evidence="11 12">
    <name type="scientific">Erinaceus europaeus</name>
    <name type="common">Western European hedgehog</name>
    <dbReference type="NCBI Taxonomy" id="9365"/>
    <lineage>
        <taxon>Eukaryota</taxon>
        <taxon>Metazoa</taxon>
        <taxon>Chordata</taxon>
        <taxon>Craniata</taxon>
        <taxon>Vertebrata</taxon>
        <taxon>Euteleostomi</taxon>
        <taxon>Mammalia</taxon>
        <taxon>Eutheria</taxon>
        <taxon>Laurasiatheria</taxon>
        <taxon>Eulipotyphla</taxon>
        <taxon>Erinaceidae</taxon>
        <taxon>Erinaceinae</taxon>
        <taxon>Erinaceus</taxon>
    </lineage>
</organism>
<dbReference type="SMART" id="SM00409">
    <property type="entry name" value="IG"/>
    <property type="match status" value="1"/>
</dbReference>
<dbReference type="CDD" id="cd13733">
    <property type="entry name" value="SPRY_PRY_C-I_1"/>
    <property type="match status" value="1"/>
</dbReference>
<dbReference type="InterPro" id="IPR053896">
    <property type="entry name" value="BTN3A2-like_Ig-C"/>
</dbReference>
<dbReference type="SMART" id="SM00406">
    <property type="entry name" value="IGv"/>
    <property type="match status" value="1"/>
</dbReference>
<dbReference type="InterPro" id="IPR007110">
    <property type="entry name" value="Ig-like_dom"/>
</dbReference>
<dbReference type="InterPro" id="IPR036179">
    <property type="entry name" value="Ig-like_dom_sf"/>
</dbReference>
<keyword evidence="5" id="KW-1133">Transmembrane helix</keyword>
<dbReference type="GO" id="GO:0050852">
    <property type="term" value="P:T cell receptor signaling pathway"/>
    <property type="evidence" value="ECO:0007669"/>
    <property type="project" value="TreeGrafter"/>
</dbReference>
<dbReference type="Pfam" id="PF13765">
    <property type="entry name" value="PRY"/>
    <property type="match status" value="1"/>
</dbReference>
<dbReference type="SUPFAM" id="SSF49899">
    <property type="entry name" value="Concanavalin A-like lectins/glucanases"/>
    <property type="match status" value="1"/>
</dbReference>
<evidence type="ECO:0000256" key="3">
    <source>
        <dbReference type="ARBA" id="ARBA00022692"/>
    </source>
</evidence>
<dbReference type="GO" id="GO:0005102">
    <property type="term" value="F:signaling receptor binding"/>
    <property type="evidence" value="ECO:0007669"/>
    <property type="project" value="TreeGrafter"/>
</dbReference>
<dbReference type="eggNOG" id="ENOG502QSRZ">
    <property type="taxonomic scope" value="Eukaryota"/>
</dbReference>
<keyword evidence="11" id="KW-1185">Reference proteome</keyword>
<dbReference type="Pfam" id="PF22705">
    <property type="entry name" value="C2-set_3"/>
    <property type="match status" value="1"/>
</dbReference>
<evidence type="ECO:0000256" key="5">
    <source>
        <dbReference type="ARBA" id="ARBA00022989"/>
    </source>
</evidence>
<proteinExistence type="inferred from homology"/>
<dbReference type="PROSITE" id="PS50188">
    <property type="entry name" value="B302_SPRY"/>
    <property type="match status" value="1"/>
</dbReference>
<evidence type="ECO:0000313" key="12">
    <source>
        <dbReference type="RefSeq" id="XP_007534151.1"/>
    </source>
</evidence>
<dbReference type="InParanoid" id="A0A1S3AFH3"/>
<keyword evidence="6" id="KW-0472">Membrane</keyword>
<dbReference type="AlphaFoldDB" id="A0A1S3AFH3"/>
<dbReference type="PROSITE" id="PS50835">
    <property type="entry name" value="IG_LIKE"/>
    <property type="match status" value="2"/>
</dbReference>
<dbReference type="PRINTS" id="PR01407">
    <property type="entry name" value="BUTYPHLNCDUF"/>
</dbReference>
<dbReference type="RefSeq" id="XP_007534151.1">
    <property type="nucleotide sequence ID" value="XM_007534089.2"/>
</dbReference>
<dbReference type="Gene3D" id="2.60.40.10">
    <property type="entry name" value="Immunoglobulins"/>
    <property type="match status" value="2"/>
</dbReference>
<reference evidence="12" key="1">
    <citation type="submission" date="2025-08" db="UniProtKB">
        <authorList>
            <consortium name="RefSeq"/>
        </authorList>
    </citation>
    <scope>IDENTIFICATION</scope>
</reference>
<comment type="subcellular location">
    <subcellularLocation>
        <location evidence="1">Membrane</location>
        <topology evidence="1">Single-pass type I membrane protein</topology>
    </subcellularLocation>
</comment>
<dbReference type="FunFam" id="2.60.40.10:FF:000183">
    <property type="entry name" value="Myelin-oligodendrocyte glycoprotein"/>
    <property type="match status" value="1"/>
</dbReference>
<evidence type="ECO:0000256" key="2">
    <source>
        <dbReference type="ARBA" id="ARBA00007591"/>
    </source>
</evidence>
<evidence type="ECO:0000259" key="9">
    <source>
        <dbReference type="PROSITE" id="PS50188"/>
    </source>
</evidence>
<dbReference type="InterPro" id="IPR003599">
    <property type="entry name" value="Ig_sub"/>
</dbReference>
<dbReference type="InterPro" id="IPR013783">
    <property type="entry name" value="Ig-like_fold"/>
</dbReference>
<accession>A0A1S3AFH3</accession>
<dbReference type="SMART" id="SM00449">
    <property type="entry name" value="SPRY"/>
    <property type="match status" value="1"/>
</dbReference>
<comment type="similarity">
    <text evidence="2">Belongs to the immunoglobulin superfamily. BTN/MOG family.</text>
</comment>
<dbReference type="Gene3D" id="2.60.120.920">
    <property type="match status" value="1"/>
</dbReference>
<dbReference type="InterPro" id="IPR003879">
    <property type="entry name" value="Butyrophylin_SPRY"/>
</dbReference>
<dbReference type="Pfam" id="PF07686">
    <property type="entry name" value="V-set"/>
    <property type="match status" value="1"/>
</dbReference>
<evidence type="ECO:0000256" key="7">
    <source>
        <dbReference type="ARBA" id="ARBA00023157"/>
    </source>
</evidence>
<feature type="domain" description="Ig-like" evidence="10">
    <location>
        <begin position="145"/>
        <end position="231"/>
    </location>
</feature>
<dbReference type="GO" id="GO:0009897">
    <property type="term" value="C:external side of plasma membrane"/>
    <property type="evidence" value="ECO:0007669"/>
    <property type="project" value="TreeGrafter"/>
</dbReference>
<dbReference type="GeneID" id="103123439"/>
<dbReference type="InterPro" id="IPR043136">
    <property type="entry name" value="B30.2/SPRY_sf"/>
</dbReference>
<evidence type="ECO:0000256" key="1">
    <source>
        <dbReference type="ARBA" id="ARBA00004479"/>
    </source>
</evidence>
<dbReference type="Pfam" id="PF00622">
    <property type="entry name" value="SPRY"/>
    <property type="match status" value="1"/>
</dbReference>
<evidence type="ECO:0000313" key="11">
    <source>
        <dbReference type="Proteomes" id="UP001652624"/>
    </source>
</evidence>
<keyword evidence="4" id="KW-0732">Signal</keyword>
<dbReference type="SMART" id="SM00589">
    <property type="entry name" value="PRY"/>
    <property type="match status" value="1"/>
</dbReference>
<feature type="domain" description="Ig-like" evidence="10">
    <location>
        <begin position="31"/>
        <end position="126"/>
    </location>
</feature>
<feature type="domain" description="B30.2/SPRY" evidence="9">
    <location>
        <begin position="270"/>
        <end position="463"/>
    </location>
</feature>
<dbReference type="FunFam" id="2.60.120.920:FF:000004">
    <property type="entry name" value="Butyrophilin subfamily 1 member A1"/>
    <property type="match status" value="1"/>
</dbReference>
<dbReference type="InterPro" id="IPR050504">
    <property type="entry name" value="IgSF_BTN/MOG"/>
</dbReference>
<dbReference type="InterPro" id="IPR013320">
    <property type="entry name" value="ConA-like_dom_sf"/>
</dbReference>
<dbReference type="InterPro" id="IPR001870">
    <property type="entry name" value="B30.2/SPRY"/>
</dbReference>
<dbReference type="OrthoDB" id="9986391at2759"/>
<dbReference type="PANTHER" id="PTHR24100">
    <property type="entry name" value="BUTYROPHILIN"/>
    <property type="match status" value="1"/>
</dbReference>
<keyword evidence="3" id="KW-0812">Transmembrane</keyword>
<keyword evidence="7" id="KW-1015">Disulfide bond</keyword>
<evidence type="ECO:0000256" key="8">
    <source>
        <dbReference type="ARBA" id="ARBA00023319"/>
    </source>
</evidence>
<evidence type="ECO:0000256" key="4">
    <source>
        <dbReference type="ARBA" id="ARBA00022729"/>
    </source>
</evidence>
<dbReference type="SUPFAM" id="SSF48726">
    <property type="entry name" value="Immunoglobulin"/>
    <property type="match status" value="2"/>
</dbReference>